<dbReference type="SUPFAM" id="SSF48498">
    <property type="entry name" value="Tetracyclin repressor-like, C-terminal domain"/>
    <property type="match status" value="1"/>
</dbReference>
<evidence type="ECO:0000259" key="3">
    <source>
        <dbReference type="PROSITE" id="PS50977"/>
    </source>
</evidence>
<comment type="caution">
    <text evidence="4">The sequence shown here is derived from an EMBL/GenBank/DDBJ whole genome shotgun (WGS) entry which is preliminary data.</text>
</comment>
<dbReference type="InterPro" id="IPR023772">
    <property type="entry name" value="DNA-bd_HTH_TetR-type_CS"/>
</dbReference>
<dbReference type="SUPFAM" id="SSF46689">
    <property type="entry name" value="Homeodomain-like"/>
    <property type="match status" value="1"/>
</dbReference>
<dbReference type="PRINTS" id="PR00455">
    <property type="entry name" value="HTHTETR"/>
</dbReference>
<dbReference type="InterPro" id="IPR036271">
    <property type="entry name" value="Tet_transcr_reg_TetR-rel_C_sf"/>
</dbReference>
<reference evidence="4 5" key="1">
    <citation type="submission" date="2024-11" db="EMBL/GenBank/DDBJ databases">
        <authorList>
            <person name="Heng Y.C."/>
            <person name="Lim A.C.H."/>
            <person name="Lee J.K.Y."/>
            <person name="Kittelmann S."/>
        </authorList>
    </citation>
    <scope>NUCLEOTIDE SEQUENCE [LARGE SCALE GENOMIC DNA]</scope>
    <source>
        <strain evidence="4 5">WILCCON 0202</strain>
    </source>
</reference>
<evidence type="ECO:0000256" key="2">
    <source>
        <dbReference type="PROSITE-ProRule" id="PRU00335"/>
    </source>
</evidence>
<dbReference type="PANTHER" id="PTHR43479">
    <property type="entry name" value="ACREF/ENVCD OPERON REPRESSOR-RELATED"/>
    <property type="match status" value="1"/>
</dbReference>
<dbReference type="PANTHER" id="PTHR43479:SF11">
    <property type="entry name" value="ACREF_ENVCD OPERON REPRESSOR-RELATED"/>
    <property type="match status" value="1"/>
</dbReference>
<dbReference type="EMBL" id="JBJHZY010000001">
    <property type="protein sequence ID" value="MFL0267427.1"/>
    <property type="molecule type" value="Genomic_DNA"/>
</dbReference>
<sequence length="197" mass="22846">MNRRERKKEETRSSIIDTAVPLFKEKGFNQTSMEEIAEKSDVSKGTLYNYFPDKESILVGYFQSTIVNYGIGIKEAIADCEDLKTKLYSLLDFNKIIMEKDKELSTVYLRYRMQTLFSSDPLDNPNRSGFENIMLEIISEAQDKREIRSDIPAIIITRTFQLLTVNYFLSNINVKEPIEMDVLKSQLIELFLNGTKL</sequence>
<dbReference type="Pfam" id="PF00440">
    <property type="entry name" value="TetR_N"/>
    <property type="match status" value="1"/>
</dbReference>
<dbReference type="RefSeq" id="WP_406764031.1">
    <property type="nucleotide sequence ID" value="NZ_JBJHZY010000001.1"/>
</dbReference>
<gene>
    <name evidence="4" type="ORF">ACJDUH_04865</name>
</gene>
<organism evidence="4 5">
    <name type="scientific">Candidatus Clostridium radicumherbarum</name>
    <dbReference type="NCBI Taxonomy" id="3381662"/>
    <lineage>
        <taxon>Bacteria</taxon>
        <taxon>Bacillati</taxon>
        <taxon>Bacillota</taxon>
        <taxon>Clostridia</taxon>
        <taxon>Eubacteriales</taxon>
        <taxon>Clostridiaceae</taxon>
        <taxon>Clostridium</taxon>
    </lineage>
</organism>
<keyword evidence="5" id="KW-1185">Reference proteome</keyword>
<feature type="DNA-binding region" description="H-T-H motif" evidence="2">
    <location>
        <begin position="32"/>
        <end position="51"/>
    </location>
</feature>
<evidence type="ECO:0000313" key="4">
    <source>
        <dbReference type="EMBL" id="MFL0267427.1"/>
    </source>
</evidence>
<dbReference type="InterPro" id="IPR009057">
    <property type="entry name" value="Homeodomain-like_sf"/>
</dbReference>
<dbReference type="InterPro" id="IPR001647">
    <property type="entry name" value="HTH_TetR"/>
</dbReference>
<dbReference type="PROSITE" id="PS01081">
    <property type="entry name" value="HTH_TETR_1"/>
    <property type="match status" value="1"/>
</dbReference>
<dbReference type="Gene3D" id="1.10.357.10">
    <property type="entry name" value="Tetracycline Repressor, domain 2"/>
    <property type="match status" value="1"/>
</dbReference>
<keyword evidence="1 2" id="KW-0238">DNA-binding</keyword>
<dbReference type="PROSITE" id="PS50977">
    <property type="entry name" value="HTH_TETR_2"/>
    <property type="match status" value="1"/>
</dbReference>
<feature type="domain" description="HTH tetR-type" evidence="3">
    <location>
        <begin position="9"/>
        <end position="69"/>
    </location>
</feature>
<evidence type="ECO:0000256" key="1">
    <source>
        <dbReference type="ARBA" id="ARBA00023125"/>
    </source>
</evidence>
<name>A0ABW8TNX6_9CLOT</name>
<evidence type="ECO:0000313" key="5">
    <source>
        <dbReference type="Proteomes" id="UP001623661"/>
    </source>
</evidence>
<accession>A0ABW8TNX6</accession>
<proteinExistence type="predicted"/>
<dbReference type="Proteomes" id="UP001623661">
    <property type="component" value="Unassembled WGS sequence"/>
</dbReference>
<dbReference type="InterPro" id="IPR050624">
    <property type="entry name" value="HTH-type_Tx_Regulator"/>
</dbReference>
<protein>
    <submittedName>
        <fullName evidence="4">TetR/AcrR family transcriptional regulator</fullName>
    </submittedName>
</protein>